<evidence type="ECO:0000256" key="1">
    <source>
        <dbReference type="ARBA" id="ARBA00010879"/>
    </source>
</evidence>
<dbReference type="InterPro" id="IPR041588">
    <property type="entry name" value="Integrase_H2C2"/>
</dbReference>
<dbReference type="InterPro" id="IPR043502">
    <property type="entry name" value="DNA/RNA_pol_sf"/>
</dbReference>
<reference evidence="15" key="2">
    <citation type="submission" date="2025-09" db="UniProtKB">
        <authorList>
            <consortium name="Ensembl"/>
        </authorList>
    </citation>
    <scope>IDENTIFICATION</scope>
</reference>
<evidence type="ECO:0000256" key="10">
    <source>
        <dbReference type="ARBA" id="ARBA00023268"/>
    </source>
</evidence>
<evidence type="ECO:0000313" key="15">
    <source>
        <dbReference type="Ensembl" id="ENSCCRP00010086666.1"/>
    </source>
</evidence>
<evidence type="ECO:0000259" key="14">
    <source>
        <dbReference type="PROSITE" id="PS50994"/>
    </source>
</evidence>
<dbReference type="SUPFAM" id="SSF53098">
    <property type="entry name" value="Ribonuclease H-like"/>
    <property type="match status" value="1"/>
</dbReference>
<keyword evidence="6" id="KW-0540">Nuclease</keyword>
<dbReference type="Pfam" id="PF00078">
    <property type="entry name" value="RVT_1"/>
    <property type="match status" value="1"/>
</dbReference>
<evidence type="ECO:0000256" key="7">
    <source>
        <dbReference type="ARBA" id="ARBA00022759"/>
    </source>
</evidence>
<keyword evidence="8" id="KW-0378">Hydrolase</keyword>
<evidence type="ECO:0000313" key="16">
    <source>
        <dbReference type="Proteomes" id="UP000694427"/>
    </source>
</evidence>
<dbReference type="SUPFAM" id="SSF56672">
    <property type="entry name" value="DNA/RNA polymerases"/>
    <property type="match status" value="1"/>
</dbReference>
<dbReference type="CDD" id="cd09274">
    <property type="entry name" value="RNase_HI_RT_Ty3"/>
    <property type="match status" value="1"/>
</dbReference>
<proteinExistence type="inferred from homology"/>
<dbReference type="Pfam" id="PF17919">
    <property type="entry name" value="RT_RNaseH_2"/>
    <property type="match status" value="1"/>
</dbReference>
<dbReference type="PANTHER" id="PTHR37984">
    <property type="entry name" value="PROTEIN CBG26694"/>
    <property type="match status" value="1"/>
</dbReference>
<evidence type="ECO:0000259" key="12">
    <source>
        <dbReference type="PROSITE" id="PS50175"/>
    </source>
</evidence>
<dbReference type="Pfam" id="PF00665">
    <property type="entry name" value="rve"/>
    <property type="match status" value="1"/>
</dbReference>
<dbReference type="FunFam" id="3.30.70.270:FF:000020">
    <property type="entry name" value="Transposon Tf2-6 polyprotein-like Protein"/>
    <property type="match status" value="1"/>
</dbReference>
<dbReference type="CDD" id="cd00303">
    <property type="entry name" value="retropepsin_like"/>
    <property type="match status" value="1"/>
</dbReference>
<organism evidence="15 16">
    <name type="scientific">Cyprinus carpio</name>
    <name type="common">Common carp</name>
    <dbReference type="NCBI Taxonomy" id="7962"/>
    <lineage>
        <taxon>Eukaryota</taxon>
        <taxon>Metazoa</taxon>
        <taxon>Chordata</taxon>
        <taxon>Craniata</taxon>
        <taxon>Vertebrata</taxon>
        <taxon>Euteleostomi</taxon>
        <taxon>Actinopterygii</taxon>
        <taxon>Neopterygii</taxon>
        <taxon>Teleostei</taxon>
        <taxon>Ostariophysi</taxon>
        <taxon>Cypriniformes</taxon>
        <taxon>Cyprinidae</taxon>
        <taxon>Cyprininae</taxon>
        <taxon>Cyprinus</taxon>
    </lineage>
</organism>
<keyword evidence="10" id="KW-0511">Multifunctional enzyme</keyword>
<evidence type="ECO:0000256" key="9">
    <source>
        <dbReference type="ARBA" id="ARBA00022918"/>
    </source>
</evidence>
<keyword evidence="5" id="KW-0548">Nucleotidyltransferase</keyword>
<comment type="similarity">
    <text evidence="1">Belongs to the beta type-B retroviral polymerase family. HERV class-II K(HML-2) pol subfamily.</text>
</comment>
<accession>A0A8C1N516</accession>
<dbReference type="InterPro" id="IPR012337">
    <property type="entry name" value="RNaseH-like_sf"/>
</dbReference>
<dbReference type="GO" id="GO:0003676">
    <property type="term" value="F:nucleic acid binding"/>
    <property type="evidence" value="ECO:0007669"/>
    <property type="project" value="InterPro"/>
</dbReference>
<sequence length="1422" mass="160350">MGAAPYSSGFSGSCFWFRQWSRRQVIRWLLKAAESSVSKSCSCAFPVSFTCSSAPGKLSVVDKEGQLPTATDSRPIGNVVEHHVTSDSGQAVTQNVALVIEDTVVHAFIDTGADVSLISEDFRMSTPTLRQRPLVKQFIPLTSISGDTLDSVGTLSANVTLGKRTVSHSFQVIRNCSKALVLGWDFLSMHKIVINMQNMSFQLGEDSIPFMGVDKHSLKLVDVTVCTTMMVPALSEAVITAKLASPYTGLQPNGNTGVFEPYYREDSKIGFAWTVTKADKGLVYVKVVNPSADDISLYCGTPIGTFHFISESDQDGFVIIEKNVNNVNAENVFVSSQVSMPKTHVLPDLSNTELSVTQHKNLTDLLISFSDVFSQHDQDYGRTSLVTHKIRTIDDTPISQRAYRTSPALKAEIHRQVEKLKAQDILEDSDSPWSSPVVMVRKKDNTYRFCVDYRKLNSVTITDAHPLPRIDDSLDALSGSQYFSTMDMSSGYWQVELDPNDRKKTAFTTGDGLYHFKVMPMGLKNSPPTFQRLMELVLRGLHWTKCVIYLDDIICMGKDFEDHMKNLTDILTRFREAGLKLNPAKCHFCEPSVTYMGHVVSKDGLSLDPAHSEKVRDWPTPKSATEVRAFLGLCSYYRRFVRDYAFKAQSLHRLTHKDVRFEWTDECSVAFQQLKDALTSPLIMAFPHFDQPFTLSTDASNIAIGAVLSQTQDGKERVVAYASHVLTSTERKWSTYDKELWAIVWSFRHFRHYLSNSPFTIVTDHKPLVGLRKLNFDIDPTGRRGRWAMELDPYEWVIIHKDGKSHTNADAMSRIPVDSSTTPTPLTQTVSIQTDDLPLTSQTDDFVGVNGTEIQPKVETQICLTECEIDDGLSESTVQMLCTSLGEEEKDITYYQKTDALLSQVSSWVENHKRPNLRQVKGKLRQLWWQVPRMVLKGGVLCRTAYSAPGKPQTYQVVIPDVLIQDTLHYLHGDPCSGHYSAERTLKRAQSLCFWPGMRSAIEQHCESCEACESRKKPVPQRRAPLQSISTVRPFQFVCTDITELPVTSCGNRYVLVVQDHFTKYVNAYPMVDQTAGTVARLLCDQYIPEHGVPEELFSDQGRQYESEILQDICKRLNICKKRTTPYHPRGNGMVERFNRTLKDQLAKVLFQSGGEWDQYLSAVVLSFNATPHSSTGYSPFFLAHGREPRLPAHMYLDSPSDGAVNTPQTYGSALVKRMETVFREVLNTSADQRLKREYYFNRYEKFRPFKVGDLVWMNDPTTQRKKLEPKWTGPYRVLTVDMAGIIYTVLNVRNVKAEPKVVHYERLKPYRSKWKEPALTATWDGQDKDERVQELKPFYTALSGSIPLSSGGLWVGEKEAPVLSSVPHVRRPSGRIVQVPHAVQQPPQLVEHTSSVGGEPLSKCVVTRSGRVIKRPRKFSC</sequence>
<dbReference type="Gene3D" id="1.10.340.70">
    <property type="match status" value="1"/>
</dbReference>
<name>A0A8C1N516_CYPCA</name>
<keyword evidence="16" id="KW-1185">Reference proteome</keyword>
<feature type="domain" description="Reverse transcriptase" evidence="13">
    <location>
        <begin position="421"/>
        <end position="600"/>
    </location>
</feature>
<dbReference type="InterPro" id="IPR041577">
    <property type="entry name" value="RT_RNaseH_2"/>
</dbReference>
<evidence type="ECO:0000256" key="4">
    <source>
        <dbReference type="ARBA" id="ARBA00022679"/>
    </source>
</evidence>
<dbReference type="Gene3D" id="3.10.10.10">
    <property type="entry name" value="HIV Type 1 Reverse Transcriptase, subunit A, domain 1"/>
    <property type="match status" value="1"/>
</dbReference>
<dbReference type="EC" id="3.1.26.4" evidence="2"/>
<dbReference type="InterPro" id="IPR043128">
    <property type="entry name" value="Rev_trsase/Diguanyl_cyclase"/>
</dbReference>
<dbReference type="Ensembl" id="ENSCCRT00010096128.1">
    <property type="protein sequence ID" value="ENSCCRP00010086666.1"/>
    <property type="gene ID" value="ENSCCRG00010037850.1"/>
</dbReference>
<dbReference type="GO" id="GO:0006508">
    <property type="term" value="P:proteolysis"/>
    <property type="evidence" value="ECO:0007669"/>
    <property type="project" value="UniProtKB-KW"/>
</dbReference>
<dbReference type="InterPro" id="IPR000477">
    <property type="entry name" value="RT_dom"/>
</dbReference>
<evidence type="ECO:0000256" key="6">
    <source>
        <dbReference type="ARBA" id="ARBA00022722"/>
    </source>
</evidence>
<evidence type="ECO:0000256" key="5">
    <source>
        <dbReference type="ARBA" id="ARBA00022695"/>
    </source>
</evidence>
<evidence type="ECO:0000256" key="8">
    <source>
        <dbReference type="ARBA" id="ARBA00022801"/>
    </source>
</evidence>
<keyword evidence="9" id="KW-0695">RNA-directed DNA polymerase</keyword>
<dbReference type="InterPro" id="IPR021109">
    <property type="entry name" value="Peptidase_aspartic_dom_sf"/>
</dbReference>
<dbReference type="PROSITE" id="PS50878">
    <property type="entry name" value="RT_POL"/>
    <property type="match status" value="1"/>
</dbReference>
<dbReference type="GO" id="GO:0003964">
    <property type="term" value="F:RNA-directed DNA polymerase activity"/>
    <property type="evidence" value="ECO:0007669"/>
    <property type="project" value="UniProtKB-KW"/>
</dbReference>
<reference evidence="15" key="1">
    <citation type="submission" date="2025-08" db="UniProtKB">
        <authorList>
            <consortium name="Ensembl"/>
        </authorList>
    </citation>
    <scope>IDENTIFICATION</scope>
</reference>
<dbReference type="FunFam" id="3.10.20.370:FF:000001">
    <property type="entry name" value="Retrovirus-related Pol polyprotein from transposon 17.6-like protein"/>
    <property type="match status" value="1"/>
</dbReference>
<feature type="domain" description="Integrase catalytic" evidence="14">
    <location>
        <begin position="1030"/>
        <end position="1188"/>
    </location>
</feature>
<evidence type="ECO:0000259" key="13">
    <source>
        <dbReference type="PROSITE" id="PS50878"/>
    </source>
</evidence>
<dbReference type="SUPFAM" id="SSF50630">
    <property type="entry name" value="Acid proteases"/>
    <property type="match status" value="1"/>
</dbReference>
<dbReference type="Gene3D" id="2.30.30.850">
    <property type="match status" value="1"/>
</dbReference>
<dbReference type="Gene3D" id="3.30.70.270">
    <property type="match status" value="2"/>
</dbReference>
<dbReference type="FunFam" id="1.10.340.70:FF:000001">
    <property type="entry name" value="Retrovirus-related Pol polyprotein from transposon gypsy-like Protein"/>
    <property type="match status" value="1"/>
</dbReference>
<dbReference type="Pfam" id="PF17921">
    <property type="entry name" value="Integrase_H2C2"/>
    <property type="match status" value="1"/>
</dbReference>
<dbReference type="Proteomes" id="UP000694427">
    <property type="component" value="Unplaced"/>
</dbReference>
<keyword evidence="7" id="KW-0255">Endonuclease</keyword>
<evidence type="ECO:0000256" key="11">
    <source>
        <dbReference type="ARBA" id="ARBA00039658"/>
    </source>
</evidence>
<dbReference type="InterPro" id="IPR001584">
    <property type="entry name" value="Integrase_cat-core"/>
</dbReference>
<dbReference type="PANTHER" id="PTHR37984:SF5">
    <property type="entry name" value="PROTEIN NYNRIN-LIKE"/>
    <property type="match status" value="1"/>
</dbReference>
<dbReference type="GO" id="GO:0004523">
    <property type="term" value="F:RNA-DNA hybrid ribonuclease activity"/>
    <property type="evidence" value="ECO:0007669"/>
    <property type="project" value="UniProtKB-EC"/>
</dbReference>
<evidence type="ECO:0000256" key="3">
    <source>
        <dbReference type="ARBA" id="ARBA00022670"/>
    </source>
</evidence>
<dbReference type="PROSITE" id="PS50994">
    <property type="entry name" value="INTEGRASE"/>
    <property type="match status" value="1"/>
</dbReference>
<dbReference type="FunFam" id="3.30.420.10:FF:000032">
    <property type="entry name" value="Retrovirus-related Pol polyprotein from transposon 297-like Protein"/>
    <property type="match status" value="1"/>
</dbReference>
<evidence type="ECO:0000256" key="2">
    <source>
        <dbReference type="ARBA" id="ARBA00012180"/>
    </source>
</evidence>
<dbReference type="GO" id="GO:0015074">
    <property type="term" value="P:DNA integration"/>
    <property type="evidence" value="ECO:0007669"/>
    <property type="project" value="InterPro"/>
</dbReference>
<protein>
    <recommendedName>
        <fullName evidence="11">Gypsy retrotransposon integrase-like protein 1</fullName>
        <ecNumber evidence="2">3.1.26.4</ecNumber>
    </recommendedName>
</protein>
<dbReference type="Gene3D" id="3.30.420.10">
    <property type="entry name" value="Ribonuclease H-like superfamily/Ribonuclease H"/>
    <property type="match status" value="1"/>
</dbReference>
<dbReference type="InterPro" id="IPR036397">
    <property type="entry name" value="RNaseH_sf"/>
</dbReference>
<dbReference type="CDD" id="cd01647">
    <property type="entry name" value="RT_LTR"/>
    <property type="match status" value="1"/>
</dbReference>
<dbReference type="InterPro" id="IPR050951">
    <property type="entry name" value="Retrovirus_Pol_polyprotein"/>
</dbReference>
<dbReference type="GO" id="GO:0004190">
    <property type="term" value="F:aspartic-type endopeptidase activity"/>
    <property type="evidence" value="ECO:0007669"/>
    <property type="project" value="InterPro"/>
</dbReference>
<keyword evidence="3" id="KW-0645">Protease</keyword>
<dbReference type="InterPro" id="IPR001995">
    <property type="entry name" value="Peptidase_A2_cat"/>
</dbReference>
<dbReference type="Gene3D" id="2.40.70.10">
    <property type="entry name" value="Acid Proteases"/>
    <property type="match status" value="1"/>
</dbReference>
<feature type="domain" description="Peptidase A2" evidence="12">
    <location>
        <begin position="105"/>
        <end position="120"/>
    </location>
</feature>
<dbReference type="PROSITE" id="PS50175">
    <property type="entry name" value="ASP_PROT_RETROV"/>
    <property type="match status" value="1"/>
</dbReference>
<dbReference type="FunFam" id="3.10.10.10:FF:000007">
    <property type="entry name" value="Retrovirus-related Pol polyprotein from transposon 17.6-like Protein"/>
    <property type="match status" value="1"/>
</dbReference>
<keyword evidence="4" id="KW-0808">Transferase</keyword>